<keyword evidence="6" id="KW-0560">Oxidoreductase</keyword>
<dbReference type="GO" id="GO:0003884">
    <property type="term" value="F:D-amino-acid oxidase activity"/>
    <property type="evidence" value="ECO:0007669"/>
    <property type="project" value="InterPro"/>
</dbReference>
<evidence type="ECO:0000256" key="5">
    <source>
        <dbReference type="ARBA" id="ARBA00022827"/>
    </source>
</evidence>
<keyword evidence="9" id="KW-1185">Reference proteome</keyword>
<dbReference type="Pfam" id="PF01266">
    <property type="entry name" value="DAO"/>
    <property type="match status" value="1"/>
</dbReference>
<evidence type="ECO:0000256" key="6">
    <source>
        <dbReference type="ARBA" id="ARBA00023002"/>
    </source>
</evidence>
<comment type="cofactor">
    <cofactor evidence="1">
        <name>FAD</name>
        <dbReference type="ChEBI" id="CHEBI:57692"/>
    </cofactor>
</comment>
<dbReference type="Proteomes" id="UP000605970">
    <property type="component" value="Unassembled WGS sequence"/>
</dbReference>
<comment type="caution">
    <text evidence="8">The sequence shown here is derived from an EMBL/GenBank/DDBJ whole genome shotgun (WGS) entry which is preliminary data.</text>
</comment>
<evidence type="ECO:0000256" key="3">
    <source>
        <dbReference type="ARBA" id="ARBA00006730"/>
    </source>
</evidence>
<proteinExistence type="inferred from homology"/>
<dbReference type="GO" id="GO:0019478">
    <property type="term" value="P:D-amino acid catabolic process"/>
    <property type="evidence" value="ECO:0007669"/>
    <property type="project" value="TreeGrafter"/>
</dbReference>
<reference evidence="8" key="1">
    <citation type="journal article" date="2020" name="Ecol. Evol.">
        <title>Genome structure and content of the rice root-knot nematode (Meloidogyne graminicola).</title>
        <authorList>
            <person name="Phan N.T."/>
            <person name="Danchin E.G.J."/>
            <person name="Klopp C."/>
            <person name="Perfus-Barbeoch L."/>
            <person name="Kozlowski D.K."/>
            <person name="Koutsovoulos G.D."/>
            <person name="Lopez-Roques C."/>
            <person name="Bouchez O."/>
            <person name="Zahm M."/>
            <person name="Besnard G."/>
            <person name="Bellafiore S."/>
        </authorList>
    </citation>
    <scope>NUCLEOTIDE SEQUENCE</scope>
    <source>
        <strain evidence="8">VN-18</strain>
    </source>
</reference>
<sequence>MEIRYLTAPKLNNNNLGNKLIGYRPCRHGPPRIEVEKKFFNGKMVIIGHNYGHSGSGWTLSKAIVNYLNNLIIEAIEEDREDNKFISILKEKLKVNILGAGVIGLFTAYDLLKKGFKNLNVIAEQFDDLTSHIAGGLLAQFALDIDNNDEQKLIDQFCIETYSFYKEIAQGKNVDFPERCAKIIPAYVDNIFTKNLEQYVASGVMKPAKQVFVQFDISPNKQRKMFVFDDAILVQPYEIMNKLYKILKESGNVKFIKRKIETFEDINEANLIINCTGIGAKKLCFDEKMYSIQGHLINLKEQKEEDLNYMIIFNGEKGITECGKIVERAFYMFPKRSNFEEGNIGVIGGTFVKGIFY</sequence>
<protein>
    <submittedName>
        <fullName evidence="8">DAO domain-containing protein</fullName>
    </submittedName>
</protein>
<dbReference type="PANTHER" id="PTHR11530:SF11">
    <property type="entry name" value="D-ASPARTATE OXIDASE"/>
    <property type="match status" value="1"/>
</dbReference>
<evidence type="ECO:0000256" key="4">
    <source>
        <dbReference type="ARBA" id="ARBA00022630"/>
    </source>
</evidence>
<dbReference type="AlphaFoldDB" id="A0A8S9ZI27"/>
<dbReference type="PANTHER" id="PTHR11530">
    <property type="entry name" value="D-AMINO ACID OXIDASE"/>
    <property type="match status" value="1"/>
</dbReference>
<dbReference type="InterPro" id="IPR023209">
    <property type="entry name" value="DAO"/>
</dbReference>
<accession>A0A8S9ZI27</accession>
<evidence type="ECO:0000313" key="9">
    <source>
        <dbReference type="Proteomes" id="UP000605970"/>
    </source>
</evidence>
<evidence type="ECO:0000259" key="7">
    <source>
        <dbReference type="Pfam" id="PF01266"/>
    </source>
</evidence>
<dbReference type="SUPFAM" id="SSF51905">
    <property type="entry name" value="FAD/NAD(P)-binding domain"/>
    <property type="match status" value="1"/>
</dbReference>
<dbReference type="Gene3D" id="3.30.9.10">
    <property type="entry name" value="D-Amino Acid Oxidase, subunit A, domain 2"/>
    <property type="match status" value="1"/>
</dbReference>
<keyword evidence="4" id="KW-0285">Flavoprotein</keyword>
<feature type="domain" description="FAD dependent oxidoreductase" evidence="7">
    <location>
        <begin position="95"/>
        <end position="313"/>
    </location>
</feature>
<keyword evidence="5" id="KW-0274">FAD</keyword>
<dbReference type="OrthoDB" id="2015447at2759"/>
<dbReference type="GO" id="GO:0071949">
    <property type="term" value="F:FAD binding"/>
    <property type="evidence" value="ECO:0007669"/>
    <property type="project" value="InterPro"/>
</dbReference>
<name>A0A8S9ZI27_9BILA</name>
<evidence type="ECO:0000313" key="8">
    <source>
        <dbReference type="EMBL" id="KAF7632860.1"/>
    </source>
</evidence>
<dbReference type="InterPro" id="IPR036188">
    <property type="entry name" value="FAD/NAD-bd_sf"/>
</dbReference>
<dbReference type="GO" id="GO:0005782">
    <property type="term" value="C:peroxisomal matrix"/>
    <property type="evidence" value="ECO:0007669"/>
    <property type="project" value="UniProtKB-SubCell"/>
</dbReference>
<evidence type="ECO:0000256" key="1">
    <source>
        <dbReference type="ARBA" id="ARBA00001974"/>
    </source>
</evidence>
<gene>
    <name evidence="8" type="ORF">Mgra_00007719</name>
</gene>
<organism evidence="8 9">
    <name type="scientific">Meloidogyne graminicola</name>
    <dbReference type="NCBI Taxonomy" id="189291"/>
    <lineage>
        <taxon>Eukaryota</taxon>
        <taxon>Metazoa</taxon>
        <taxon>Ecdysozoa</taxon>
        <taxon>Nematoda</taxon>
        <taxon>Chromadorea</taxon>
        <taxon>Rhabditida</taxon>
        <taxon>Tylenchina</taxon>
        <taxon>Tylenchomorpha</taxon>
        <taxon>Tylenchoidea</taxon>
        <taxon>Meloidogynidae</taxon>
        <taxon>Meloidogyninae</taxon>
        <taxon>Meloidogyne</taxon>
    </lineage>
</organism>
<evidence type="ECO:0000256" key="2">
    <source>
        <dbReference type="ARBA" id="ARBA00004253"/>
    </source>
</evidence>
<comment type="similarity">
    <text evidence="3">Belongs to the DAMOX/DASOX family.</text>
</comment>
<dbReference type="InterPro" id="IPR006076">
    <property type="entry name" value="FAD-dep_OxRdtase"/>
</dbReference>
<dbReference type="EMBL" id="JABEBT010000091">
    <property type="protein sequence ID" value="KAF7632860.1"/>
    <property type="molecule type" value="Genomic_DNA"/>
</dbReference>
<comment type="subcellular location">
    <subcellularLocation>
        <location evidence="2">Peroxisome matrix</location>
    </subcellularLocation>
</comment>
<dbReference type="Gene3D" id="3.40.50.720">
    <property type="entry name" value="NAD(P)-binding Rossmann-like Domain"/>
    <property type="match status" value="2"/>
</dbReference>